<organism evidence="1 2">
    <name type="scientific">Nocardia aobensis</name>
    <dbReference type="NCBI Taxonomy" id="257277"/>
    <lineage>
        <taxon>Bacteria</taxon>
        <taxon>Bacillati</taxon>
        <taxon>Actinomycetota</taxon>
        <taxon>Actinomycetes</taxon>
        <taxon>Mycobacteriales</taxon>
        <taxon>Nocardiaceae</taxon>
        <taxon>Nocardia</taxon>
    </lineage>
</organism>
<gene>
    <name evidence="1" type="ORF">ACFYU5_06715</name>
</gene>
<evidence type="ECO:0000313" key="1">
    <source>
        <dbReference type="EMBL" id="MFF0496078.1"/>
    </source>
</evidence>
<protein>
    <submittedName>
        <fullName evidence="1">Uncharacterized protein</fullName>
    </submittedName>
</protein>
<dbReference type="Proteomes" id="UP001601442">
    <property type="component" value="Unassembled WGS sequence"/>
</dbReference>
<accession>A0ABW6NY68</accession>
<reference evidence="1 2" key="1">
    <citation type="submission" date="2024-10" db="EMBL/GenBank/DDBJ databases">
        <title>The Natural Products Discovery Center: Release of the First 8490 Sequenced Strains for Exploring Actinobacteria Biosynthetic Diversity.</title>
        <authorList>
            <person name="Kalkreuter E."/>
            <person name="Kautsar S.A."/>
            <person name="Yang D."/>
            <person name="Bader C.D."/>
            <person name="Teijaro C.N."/>
            <person name="Fluegel L."/>
            <person name="Davis C.M."/>
            <person name="Simpson J.R."/>
            <person name="Lauterbach L."/>
            <person name="Steele A.D."/>
            <person name="Gui C."/>
            <person name="Meng S."/>
            <person name="Li G."/>
            <person name="Viehrig K."/>
            <person name="Ye F."/>
            <person name="Su P."/>
            <person name="Kiefer A.F."/>
            <person name="Nichols A."/>
            <person name="Cepeda A.J."/>
            <person name="Yan W."/>
            <person name="Fan B."/>
            <person name="Jiang Y."/>
            <person name="Adhikari A."/>
            <person name="Zheng C.-J."/>
            <person name="Schuster L."/>
            <person name="Cowan T.M."/>
            <person name="Smanski M.J."/>
            <person name="Chevrette M.G."/>
            <person name="De Carvalho L.P.S."/>
            <person name="Shen B."/>
        </authorList>
    </citation>
    <scope>NUCLEOTIDE SEQUENCE [LARGE SCALE GENOMIC DNA]</scope>
    <source>
        <strain evidence="1 2">NPDC004119</strain>
    </source>
</reference>
<keyword evidence="2" id="KW-1185">Reference proteome</keyword>
<evidence type="ECO:0000313" key="2">
    <source>
        <dbReference type="Proteomes" id="UP001601442"/>
    </source>
</evidence>
<dbReference type="EMBL" id="JBIAMT010000001">
    <property type="protein sequence ID" value="MFF0496078.1"/>
    <property type="molecule type" value="Genomic_DNA"/>
</dbReference>
<proteinExistence type="predicted"/>
<name>A0ABW6NY68_9NOCA</name>
<sequence>MLAPEDIIKRILEPYDADMVRIKELQEPRAVVIDNYETWYAGPHPDHKLDCRRPRTDGL</sequence>
<comment type="caution">
    <text evidence="1">The sequence shown here is derived from an EMBL/GenBank/DDBJ whole genome shotgun (WGS) entry which is preliminary data.</text>
</comment>
<dbReference type="RefSeq" id="WP_387390743.1">
    <property type="nucleotide sequence ID" value="NZ_JBIAMT010000001.1"/>
</dbReference>